<sequence length="142" mass="14307">MPDRPPPQSHSDPSALAVALGHEPGSGRAPTVLASGRGAMAEQILALAFAHGVRVREDADLAQVLAAVDVDSEIPVEAMLAVAEILTYVYRANAGLAEGPGGGDGCRVAPPLASWASVFAGDVPATGTRADDRGSGEGDQTP</sequence>
<dbReference type="OrthoDB" id="5244399at2"/>
<dbReference type="AlphaFoldDB" id="A0A1G7A0H9"/>
<name>A0A1G7A0H9_9PROT</name>
<proteinExistence type="inferred from homology"/>
<dbReference type="GO" id="GO:0005886">
    <property type="term" value="C:plasma membrane"/>
    <property type="evidence" value="ECO:0007669"/>
    <property type="project" value="TreeGrafter"/>
</dbReference>
<dbReference type="Pfam" id="PF01312">
    <property type="entry name" value="Bac_export_2"/>
    <property type="match status" value="1"/>
</dbReference>
<comment type="similarity">
    <text evidence="1">Belongs to the type III secretion exporter family.</text>
</comment>
<dbReference type="InterPro" id="IPR029025">
    <property type="entry name" value="T3SS_substrate_exporter_C"/>
</dbReference>
<evidence type="ECO:0000256" key="1">
    <source>
        <dbReference type="ARBA" id="ARBA00010690"/>
    </source>
</evidence>
<reference evidence="3 4" key="1">
    <citation type="submission" date="2016-10" db="EMBL/GenBank/DDBJ databases">
        <authorList>
            <person name="de Groot N.N."/>
        </authorList>
    </citation>
    <scope>NUCLEOTIDE SEQUENCE [LARGE SCALE GENOMIC DNA]</scope>
    <source>
        <strain evidence="3 4">ATCC 700224</strain>
    </source>
</reference>
<dbReference type="EMBL" id="FNAP01000003">
    <property type="protein sequence ID" value="SDE07406.1"/>
    <property type="molecule type" value="Genomic_DNA"/>
</dbReference>
<dbReference type="PANTHER" id="PTHR30531">
    <property type="entry name" value="FLAGELLAR BIOSYNTHETIC PROTEIN FLHB"/>
    <property type="match status" value="1"/>
</dbReference>
<organism evidence="3 4">
    <name type="scientific">Rhodospira trueperi</name>
    <dbReference type="NCBI Taxonomy" id="69960"/>
    <lineage>
        <taxon>Bacteria</taxon>
        <taxon>Pseudomonadati</taxon>
        <taxon>Pseudomonadota</taxon>
        <taxon>Alphaproteobacteria</taxon>
        <taxon>Rhodospirillales</taxon>
        <taxon>Rhodospirillaceae</taxon>
        <taxon>Rhodospira</taxon>
    </lineage>
</organism>
<keyword evidence="4" id="KW-1185">Reference proteome</keyword>
<feature type="region of interest" description="Disordered" evidence="2">
    <location>
        <begin position="1"/>
        <end position="24"/>
    </location>
</feature>
<dbReference type="InterPro" id="IPR006135">
    <property type="entry name" value="T3SS_substrate_exporter"/>
</dbReference>
<accession>A0A1G7A0H9</accession>
<gene>
    <name evidence="3" type="ORF">SAMN05421720_10390</name>
</gene>
<feature type="region of interest" description="Disordered" evidence="2">
    <location>
        <begin position="123"/>
        <end position="142"/>
    </location>
</feature>
<dbReference type="Proteomes" id="UP000199412">
    <property type="component" value="Unassembled WGS sequence"/>
</dbReference>
<evidence type="ECO:0000256" key="2">
    <source>
        <dbReference type="SAM" id="MobiDB-lite"/>
    </source>
</evidence>
<dbReference type="STRING" id="69960.SAMN05421720_10390"/>
<evidence type="ECO:0000313" key="3">
    <source>
        <dbReference type="EMBL" id="SDE07406.1"/>
    </source>
</evidence>
<dbReference type="Gene3D" id="3.40.1690.10">
    <property type="entry name" value="secretion proteins EscU"/>
    <property type="match status" value="1"/>
</dbReference>
<evidence type="ECO:0000313" key="4">
    <source>
        <dbReference type="Proteomes" id="UP000199412"/>
    </source>
</evidence>
<dbReference type="GO" id="GO:0009306">
    <property type="term" value="P:protein secretion"/>
    <property type="evidence" value="ECO:0007669"/>
    <property type="project" value="InterPro"/>
</dbReference>
<dbReference type="PANTHER" id="PTHR30531:SF12">
    <property type="entry name" value="FLAGELLAR BIOSYNTHETIC PROTEIN FLHB"/>
    <property type="match status" value="1"/>
</dbReference>
<dbReference type="SUPFAM" id="SSF160544">
    <property type="entry name" value="EscU C-terminal domain-like"/>
    <property type="match status" value="1"/>
</dbReference>
<protein>
    <submittedName>
        <fullName evidence="3">Type III secretion system substrate exporter, FlhB-like</fullName>
    </submittedName>
</protein>